<proteinExistence type="predicted"/>
<evidence type="ECO:0008006" key="4">
    <source>
        <dbReference type="Google" id="ProtNLM"/>
    </source>
</evidence>
<keyword evidence="3" id="KW-1185">Reference proteome</keyword>
<dbReference type="RefSeq" id="WP_051575863.1">
    <property type="nucleotide sequence ID" value="NZ_AQRA01000006.1"/>
</dbReference>
<feature type="transmembrane region" description="Helical" evidence="1">
    <location>
        <begin position="182"/>
        <end position="203"/>
    </location>
</feature>
<dbReference type="STRING" id="1317122.ATO12_19955"/>
<protein>
    <recommendedName>
        <fullName evidence="4">DUF4386 domain-containing protein</fullName>
    </recommendedName>
</protein>
<dbReference type="Proteomes" id="UP000023541">
    <property type="component" value="Unassembled WGS sequence"/>
</dbReference>
<feature type="transmembrane region" description="Helical" evidence="1">
    <location>
        <begin position="150"/>
        <end position="170"/>
    </location>
</feature>
<dbReference type="EMBL" id="AQRA01000006">
    <property type="protein sequence ID" value="EZH73278.1"/>
    <property type="molecule type" value="Genomic_DNA"/>
</dbReference>
<comment type="caution">
    <text evidence="2">The sequence shown here is derived from an EMBL/GenBank/DDBJ whole genome shotgun (WGS) entry which is preliminary data.</text>
</comment>
<dbReference type="eggNOG" id="ENOG502ZF5I">
    <property type="taxonomic scope" value="Bacteria"/>
</dbReference>
<feature type="transmembrane region" description="Helical" evidence="1">
    <location>
        <begin position="93"/>
        <end position="112"/>
    </location>
</feature>
<feature type="transmembrane region" description="Helical" evidence="1">
    <location>
        <begin position="21"/>
        <end position="39"/>
    </location>
</feature>
<dbReference type="AlphaFoldDB" id="A0A023BU03"/>
<keyword evidence="1" id="KW-1133">Transmembrane helix</keyword>
<dbReference type="OrthoDB" id="1160166at2"/>
<keyword evidence="1" id="KW-0812">Transmembrane</keyword>
<dbReference type="Pfam" id="PF14329">
    <property type="entry name" value="DUF4386"/>
    <property type="match status" value="1"/>
</dbReference>
<name>A0A023BU03_9FLAO</name>
<feature type="transmembrane region" description="Helical" evidence="1">
    <location>
        <begin position="209"/>
        <end position="227"/>
    </location>
</feature>
<gene>
    <name evidence="2" type="ORF">ATO12_19955</name>
</gene>
<sequence length="237" mass="26748">MDLIKNEDYQVQNRTARIAGLVYLCVVLTGIFNLVYVPSKLIVWDDAAITFNNITTSEMLFRMGILSGLISYVCYIMLPIVLYKLLKPVHKEYAIVMVVFAIISVPISYLNIQNKVDVLSLIGNAEYLKVYTGEQLQAQVMLLLESYHNGILIVEVFWGLWLFPFGYLVFKSGFLPKVLGILLMMGCFSYLITVCAGLLFPHYKIPSFVMLPASIGEIGSCLWLLIMGTKKIINIHS</sequence>
<evidence type="ECO:0000313" key="3">
    <source>
        <dbReference type="Proteomes" id="UP000023541"/>
    </source>
</evidence>
<evidence type="ECO:0000256" key="1">
    <source>
        <dbReference type="SAM" id="Phobius"/>
    </source>
</evidence>
<feature type="transmembrane region" description="Helical" evidence="1">
    <location>
        <begin position="59"/>
        <end position="81"/>
    </location>
</feature>
<reference evidence="2 3" key="1">
    <citation type="submission" date="2014-04" db="EMBL/GenBank/DDBJ databases">
        <title>Aquimarina sp. 22II-S11-z7 Genome Sequencing.</title>
        <authorList>
            <person name="Lai Q."/>
        </authorList>
    </citation>
    <scope>NUCLEOTIDE SEQUENCE [LARGE SCALE GENOMIC DNA]</scope>
    <source>
        <strain evidence="2 3">22II-S11-z7</strain>
    </source>
</reference>
<accession>A0A023BU03</accession>
<evidence type="ECO:0000313" key="2">
    <source>
        <dbReference type="EMBL" id="EZH73278.1"/>
    </source>
</evidence>
<organism evidence="2 3">
    <name type="scientific">Aquimarina atlantica</name>
    <dbReference type="NCBI Taxonomy" id="1317122"/>
    <lineage>
        <taxon>Bacteria</taxon>
        <taxon>Pseudomonadati</taxon>
        <taxon>Bacteroidota</taxon>
        <taxon>Flavobacteriia</taxon>
        <taxon>Flavobacteriales</taxon>
        <taxon>Flavobacteriaceae</taxon>
        <taxon>Aquimarina</taxon>
    </lineage>
</organism>
<keyword evidence="1" id="KW-0472">Membrane</keyword>
<dbReference type="InterPro" id="IPR025495">
    <property type="entry name" value="DUF4386"/>
</dbReference>